<keyword evidence="4" id="KW-1133">Transmembrane helix</keyword>
<keyword evidence="2" id="KW-0238">DNA-binding</keyword>
<dbReference type="SUPFAM" id="SSF46689">
    <property type="entry name" value="Homeodomain-like"/>
    <property type="match status" value="1"/>
</dbReference>
<name>A0ABS4J2E1_9BACL</name>
<dbReference type="InterPro" id="IPR009057">
    <property type="entry name" value="Homeodomain-like_sf"/>
</dbReference>
<keyword evidence="4" id="KW-0812">Transmembrane</keyword>
<accession>A0ABS4J2E1</accession>
<evidence type="ECO:0000313" key="7">
    <source>
        <dbReference type="Proteomes" id="UP001519287"/>
    </source>
</evidence>
<organism evidence="6 7">
    <name type="scientific">Paenibacillus eucommiae</name>
    <dbReference type="NCBI Taxonomy" id="1355755"/>
    <lineage>
        <taxon>Bacteria</taxon>
        <taxon>Bacillati</taxon>
        <taxon>Bacillota</taxon>
        <taxon>Bacilli</taxon>
        <taxon>Bacillales</taxon>
        <taxon>Paenibacillaceae</taxon>
        <taxon>Paenibacillus</taxon>
    </lineage>
</organism>
<dbReference type="PANTHER" id="PTHR43280">
    <property type="entry name" value="ARAC-FAMILY TRANSCRIPTIONAL REGULATOR"/>
    <property type="match status" value="1"/>
</dbReference>
<feature type="domain" description="HTH araC/xylS-type" evidence="5">
    <location>
        <begin position="638"/>
        <end position="738"/>
    </location>
</feature>
<proteinExistence type="predicted"/>
<dbReference type="PROSITE" id="PS00041">
    <property type="entry name" value="HTH_ARAC_FAMILY_1"/>
    <property type="match status" value="1"/>
</dbReference>
<evidence type="ECO:0000313" key="6">
    <source>
        <dbReference type="EMBL" id="MBP1993421.1"/>
    </source>
</evidence>
<evidence type="ECO:0000256" key="1">
    <source>
        <dbReference type="ARBA" id="ARBA00023015"/>
    </source>
</evidence>
<dbReference type="Pfam" id="PF12833">
    <property type="entry name" value="HTH_18"/>
    <property type="match status" value="1"/>
</dbReference>
<dbReference type="PROSITE" id="PS01124">
    <property type="entry name" value="HTH_ARAC_FAMILY_2"/>
    <property type="match status" value="1"/>
</dbReference>
<dbReference type="InterPro" id="IPR020449">
    <property type="entry name" value="Tscrpt_reg_AraC-type_HTH"/>
</dbReference>
<protein>
    <submittedName>
        <fullName evidence="6">AraC-like DNA-binding protein</fullName>
    </submittedName>
</protein>
<reference evidence="6 7" key="1">
    <citation type="submission" date="2021-03" db="EMBL/GenBank/DDBJ databases">
        <title>Genomic Encyclopedia of Type Strains, Phase IV (KMG-IV): sequencing the most valuable type-strain genomes for metagenomic binning, comparative biology and taxonomic classification.</title>
        <authorList>
            <person name="Goeker M."/>
        </authorList>
    </citation>
    <scope>NUCLEOTIDE SEQUENCE [LARGE SCALE GENOMIC DNA]</scope>
    <source>
        <strain evidence="6 7">DSM 26048</strain>
    </source>
</reference>
<feature type="transmembrane region" description="Helical" evidence="4">
    <location>
        <begin position="12"/>
        <end position="36"/>
    </location>
</feature>
<dbReference type="Proteomes" id="UP001519287">
    <property type="component" value="Unassembled WGS sequence"/>
</dbReference>
<keyword evidence="7" id="KW-1185">Reference proteome</keyword>
<sequence length="743" mass="86264">MKRSGYHRWLLSYLPIFFSIISVLVFIFFLAISGLAKEQALRANEVFTRNVLQTLDASLQLTEQIIVKELLTDEKFAFFFDPFQEMTPYQAFQLSKKINLLATTLQSVESIYLYRLSDHRVLTTKTMIPLEQFGDRAFVQQVEEQPLAFAWSESRVYREFGENQFSKQVVSLVKKVPLVTGSQGLIVVNVRTSSIGETFGELARSDISFMQLLDAKGQLFFGEQIAVGSNLSKIQSEYTGWTVISGMKNKKVFQFISAFSNIWLYAGIATIAFGAIWMVMVVRRNYKPIESIRESIQSYTMKKNNVQGTMLPPDEFALIKWTIENMVEQTNQYEEENKENLTYRKRWFFQQLMEGASTDHFEDWQVEMKRFGWSGHSSGWVVAVLEIDRYSDFTNTYSQGDQQLLKYVITGVIRDMTEARGIEAWSEWVNQEQVGLLFSFKESFDSNAQFSHEFCENARIWMEKYLKFTVSIGIGLEVRHIPDIAQSYDNALEALQYKTTLGSNRTIGHLEIGSLPQRQMFRHLNNIRLLAQHYRLGEDTWKQQLHDLSSSLRTAVAPRDDVISLMNYIIYALQKEIAELPEEIQHMWNQEAMPKLNEALQQFEEIAEIDEVFTLILSEAFGKMLLLRENRGNHKLIHQVKRYIEAHFANPDLSLEHLNDEFHLNIKTLSRLFKEEFGEKFVDYLAKVRIEDAKQQLKEASTLSIQQIAQKVGYNNTFTFIRVFKKLVGVTPGEYRKSQNEDS</sequence>
<evidence type="ECO:0000256" key="3">
    <source>
        <dbReference type="ARBA" id="ARBA00023163"/>
    </source>
</evidence>
<dbReference type="RefSeq" id="WP_209975246.1">
    <property type="nucleotide sequence ID" value="NZ_JAGGLB010000018.1"/>
</dbReference>
<dbReference type="PRINTS" id="PR00032">
    <property type="entry name" value="HTHARAC"/>
</dbReference>
<dbReference type="PANTHER" id="PTHR43280:SF2">
    <property type="entry name" value="HTH-TYPE TRANSCRIPTIONAL REGULATOR EXSA"/>
    <property type="match status" value="1"/>
</dbReference>
<evidence type="ECO:0000259" key="5">
    <source>
        <dbReference type="PROSITE" id="PS01124"/>
    </source>
</evidence>
<dbReference type="EMBL" id="JAGGLB010000018">
    <property type="protein sequence ID" value="MBP1993421.1"/>
    <property type="molecule type" value="Genomic_DNA"/>
</dbReference>
<comment type="caution">
    <text evidence="6">The sequence shown here is derived from an EMBL/GenBank/DDBJ whole genome shotgun (WGS) entry which is preliminary data.</text>
</comment>
<dbReference type="InterPro" id="IPR041522">
    <property type="entry name" value="CdaR_GGDEF"/>
</dbReference>
<evidence type="ECO:0000256" key="4">
    <source>
        <dbReference type="SAM" id="Phobius"/>
    </source>
</evidence>
<keyword evidence="1" id="KW-0805">Transcription regulation</keyword>
<feature type="transmembrane region" description="Helical" evidence="4">
    <location>
        <begin position="262"/>
        <end position="282"/>
    </location>
</feature>
<dbReference type="Pfam" id="PF17853">
    <property type="entry name" value="GGDEF_2"/>
    <property type="match status" value="1"/>
</dbReference>
<dbReference type="InterPro" id="IPR018060">
    <property type="entry name" value="HTH_AraC"/>
</dbReference>
<dbReference type="Gene3D" id="1.10.10.60">
    <property type="entry name" value="Homeodomain-like"/>
    <property type="match status" value="2"/>
</dbReference>
<gene>
    <name evidence="6" type="ORF">J2Z66_005042</name>
</gene>
<keyword evidence="4" id="KW-0472">Membrane</keyword>
<dbReference type="InterPro" id="IPR018062">
    <property type="entry name" value="HTH_AraC-typ_CS"/>
</dbReference>
<dbReference type="SMART" id="SM00342">
    <property type="entry name" value="HTH_ARAC"/>
    <property type="match status" value="1"/>
</dbReference>
<evidence type="ECO:0000256" key="2">
    <source>
        <dbReference type="ARBA" id="ARBA00023125"/>
    </source>
</evidence>
<keyword evidence="3" id="KW-0804">Transcription</keyword>